<protein>
    <submittedName>
        <fullName evidence="1">Uncharacterized protein</fullName>
    </submittedName>
</protein>
<sequence>MDNRRPPMSDHILHRHEPQQSGVEAEATKSSCDLPLDDKALDAVAQVRTEVNRLAEKVATLEGVFRHGNEAAERELSILTEMLMVQLLKLDSIVTDDGEARVLRGVEVRRVQSIVDRLDNLKEANLGSCSSDTGLAVGTTAGDGSTRVTYDWVQFD</sequence>
<proteinExistence type="predicted"/>
<reference evidence="2" key="1">
    <citation type="journal article" date="2023" name="Front. Plant Sci.">
        <title>Chromosomal-level genome assembly of Melastoma candidum provides insights into trichome evolution.</title>
        <authorList>
            <person name="Zhong Y."/>
            <person name="Wu W."/>
            <person name="Sun C."/>
            <person name="Zou P."/>
            <person name="Liu Y."/>
            <person name="Dai S."/>
            <person name="Zhou R."/>
        </authorList>
    </citation>
    <scope>NUCLEOTIDE SEQUENCE [LARGE SCALE GENOMIC DNA]</scope>
</reference>
<comment type="caution">
    <text evidence="1">The sequence shown here is derived from an EMBL/GenBank/DDBJ whole genome shotgun (WGS) entry which is preliminary data.</text>
</comment>
<evidence type="ECO:0000313" key="2">
    <source>
        <dbReference type="Proteomes" id="UP001057402"/>
    </source>
</evidence>
<dbReference type="Proteomes" id="UP001057402">
    <property type="component" value="Chromosome 7"/>
</dbReference>
<organism evidence="1 2">
    <name type="scientific">Melastoma candidum</name>
    <dbReference type="NCBI Taxonomy" id="119954"/>
    <lineage>
        <taxon>Eukaryota</taxon>
        <taxon>Viridiplantae</taxon>
        <taxon>Streptophyta</taxon>
        <taxon>Embryophyta</taxon>
        <taxon>Tracheophyta</taxon>
        <taxon>Spermatophyta</taxon>
        <taxon>Magnoliopsida</taxon>
        <taxon>eudicotyledons</taxon>
        <taxon>Gunneridae</taxon>
        <taxon>Pentapetalae</taxon>
        <taxon>rosids</taxon>
        <taxon>malvids</taxon>
        <taxon>Myrtales</taxon>
        <taxon>Melastomataceae</taxon>
        <taxon>Melastomatoideae</taxon>
        <taxon>Melastomateae</taxon>
        <taxon>Melastoma</taxon>
    </lineage>
</organism>
<name>A0ACB9NXF4_9MYRT</name>
<dbReference type="EMBL" id="CM042886">
    <property type="protein sequence ID" value="KAI4340337.1"/>
    <property type="molecule type" value="Genomic_DNA"/>
</dbReference>
<evidence type="ECO:0000313" key="1">
    <source>
        <dbReference type="EMBL" id="KAI4340337.1"/>
    </source>
</evidence>
<keyword evidence="2" id="KW-1185">Reference proteome</keyword>
<gene>
    <name evidence="1" type="ORF">MLD38_025186</name>
</gene>
<accession>A0ACB9NXF4</accession>